<dbReference type="NCBIfam" id="TIGR00336">
    <property type="entry name" value="pyrE"/>
    <property type="match status" value="1"/>
</dbReference>
<reference evidence="8 9" key="1">
    <citation type="submission" date="2017-03" db="EMBL/GenBank/DDBJ databases">
        <title>Sulfur activation and transportation mechanism of thermophilic Archaea Acidianus manzaensis YN-25.</title>
        <authorList>
            <person name="Ma Y."/>
            <person name="Yang Y."/>
            <person name="Xia J."/>
        </authorList>
    </citation>
    <scope>NUCLEOTIDE SEQUENCE [LARGE SCALE GENOMIC DNA]</scope>
    <source>
        <strain evidence="8 9">YN-25</strain>
    </source>
</reference>
<dbReference type="KEGG" id="aman:B6F84_09725"/>
<dbReference type="InterPro" id="IPR000836">
    <property type="entry name" value="PRTase_dom"/>
</dbReference>
<feature type="binding site" evidence="6">
    <location>
        <position position="86"/>
    </location>
    <ligand>
        <name>5-phospho-alpha-D-ribose 1-diphosphate</name>
        <dbReference type="ChEBI" id="CHEBI:58017"/>
        <note>ligand shared between dimeric partners</note>
    </ligand>
</feature>
<dbReference type="InterPro" id="IPR029057">
    <property type="entry name" value="PRTase-like"/>
</dbReference>
<dbReference type="UniPathway" id="UPA00070">
    <property type="reaction ID" value="UER00119"/>
</dbReference>
<dbReference type="AlphaFoldDB" id="A0A1W6K169"/>
<comment type="cofactor">
    <cofactor evidence="6">
        <name>Mg(2+)</name>
        <dbReference type="ChEBI" id="CHEBI:18420"/>
    </cofactor>
</comment>
<dbReference type="Proteomes" id="UP000193404">
    <property type="component" value="Chromosome"/>
</dbReference>
<keyword evidence="4 6" id="KW-0808">Transferase</keyword>
<dbReference type="Gene3D" id="3.40.50.2020">
    <property type="match status" value="1"/>
</dbReference>
<dbReference type="InterPro" id="IPR004467">
    <property type="entry name" value="Or_phspho_trans_dom"/>
</dbReference>
<dbReference type="PANTHER" id="PTHR19278:SF9">
    <property type="entry name" value="URIDINE 5'-MONOPHOSPHATE SYNTHASE"/>
    <property type="match status" value="1"/>
</dbReference>
<organism evidence="8 9">
    <name type="scientific">Acidianus manzaensis</name>
    <dbReference type="NCBI Taxonomy" id="282676"/>
    <lineage>
        <taxon>Archaea</taxon>
        <taxon>Thermoproteota</taxon>
        <taxon>Thermoprotei</taxon>
        <taxon>Sulfolobales</taxon>
        <taxon>Sulfolobaceae</taxon>
        <taxon>Acidianus</taxon>
    </lineage>
</organism>
<dbReference type="OrthoDB" id="9089at2157"/>
<feature type="binding site" evidence="6">
    <location>
        <position position="143"/>
    </location>
    <ligand>
        <name>orotate</name>
        <dbReference type="ChEBI" id="CHEBI:30839"/>
    </ligand>
</feature>
<feature type="domain" description="Phosphoribosyltransferase" evidence="7">
    <location>
        <begin position="42"/>
        <end position="152"/>
    </location>
</feature>
<evidence type="ECO:0000256" key="3">
    <source>
        <dbReference type="ARBA" id="ARBA00022676"/>
    </source>
</evidence>
<evidence type="ECO:0000256" key="5">
    <source>
        <dbReference type="ARBA" id="ARBA00022975"/>
    </source>
</evidence>
<dbReference type="CDD" id="cd06223">
    <property type="entry name" value="PRTases_typeI"/>
    <property type="match status" value="1"/>
</dbReference>
<dbReference type="GO" id="GO:0019856">
    <property type="term" value="P:pyrimidine nucleobase biosynthetic process"/>
    <property type="evidence" value="ECO:0007669"/>
    <property type="project" value="TreeGrafter"/>
</dbReference>
<accession>A0A1W6K169</accession>
<evidence type="ECO:0000313" key="8">
    <source>
        <dbReference type="EMBL" id="ARM76278.1"/>
    </source>
</evidence>
<comment type="caution">
    <text evidence="6">Lacks conserved residue(s) required for the propagation of feature annotation.</text>
</comment>
<comment type="function">
    <text evidence="6">Catalyzes the transfer of a ribosyl phosphate group from 5-phosphoribose 1-diphosphate to orotate, leading to the formation of orotidine monophosphate (OMP).</text>
</comment>
<evidence type="ECO:0000256" key="4">
    <source>
        <dbReference type="ARBA" id="ARBA00022679"/>
    </source>
</evidence>
<keyword evidence="6" id="KW-0460">Magnesium</keyword>
<feature type="binding site" evidence="6">
    <location>
        <position position="115"/>
    </location>
    <ligand>
        <name>orotate</name>
        <dbReference type="ChEBI" id="CHEBI:30839"/>
    </ligand>
</feature>
<dbReference type="RefSeq" id="WP_148692062.1">
    <property type="nucleotide sequence ID" value="NZ_CP020477.1"/>
</dbReference>
<sequence>MNIGEVLLNRKLLLIGNFILTSGKNSPYYLDLRRFPNYPEFNEIVNLATQRIRDIKTDMIIGIATGGIPLASFIACKLNKPMGYVRSEKKGYGTDKLLEADVKDKDILIVDDVATTGGSIERAVEEVRKNGGIVNNAFVIIDRKEGAKEKLEKIGVKLNYIYSIDDVLKEIVDKLGENEKKLIQDYLVKNVE</sequence>
<dbReference type="HAMAP" id="MF_01208">
    <property type="entry name" value="PyrE"/>
    <property type="match status" value="1"/>
</dbReference>
<feature type="binding site" evidence="6">
    <location>
        <position position="90"/>
    </location>
    <ligand>
        <name>5-phospho-alpha-D-ribose 1-diphosphate</name>
        <dbReference type="ChEBI" id="CHEBI:58017"/>
        <note>ligand shared between dimeric partners</note>
    </ligand>
</feature>
<evidence type="ECO:0000256" key="6">
    <source>
        <dbReference type="HAMAP-Rule" id="MF_01208"/>
    </source>
</evidence>
<dbReference type="GO" id="GO:0004588">
    <property type="term" value="F:orotate phosphoribosyltransferase activity"/>
    <property type="evidence" value="ECO:0007669"/>
    <property type="project" value="UniProtKB-UniRule"/>
</dbReference>
<protein>
    <recommendedName>
        <fullName evidence="2 6">Orotate phosphoribosyltransferase</fullName>
        <shortName evidence="6">OPRT</shortName>
        <shortName evidence="6">OPRTase</shortName>
        <ecNumber evidence="2 6">2.4.2.10</ecNumber>
    </recommendedName>
</protein>
<comment type="subunit">
    <text evidence="6">Homodimer.</text>
</comment>
<dbReference type="GO" id="GO:0044205">
    <property type="term" value="P:'de novo' UMP biosynthetic process"/>
    <property type="evidence" value="ECO:0007669"/>
    <property type="project" value="UniProtKB-UniRule"/>
</dbReference>
<dbReference type="GO" id="GO:0000287">
    <property type="term" value="F:magnesium ion binding"/>
    <property type="evidence" value="ECO:0007669"/>
    <property type="project" value="UniProtKB-UniRule"/>
</dbReference>
<dbReference type="PANTHER" id="PTHR19278">
    <property type="entry name" value="OROTATE PHOSPHORIBOSYLTRANSFERASE"/>
    <property type="match status" value="1"/>
</dbReference>
<proteinExistence type="inferred from homology"/>
<comment type="pathway">
    <text evidence="1 6">Pyrimidine metabolism; UMP biosynthesis via de novo pathway; UMP from orotate: step 1/2.</text>
</comment>
<dbReference type="InterPro" id="IPR023031">
    <property type="entry name" value="OPRT"/>
</dbReference>
<evidence type="ECO:0000256" key="2">
    <source>
        <dbReference type="ARBA" id="ARBA00011971"/>
    </source>
</evidence>
<evidence type="ECO:0000313" key="9">
    <source>
        <dbReference type="Proteomes" id="UP000193404"/>
    </source>
</evidence>
<dbReference type="SUPFAM" id="SSF53271">
    <property type="entry name" value="PRTase-like"/>
    <property type="match status" value="1"/>
</dbReference>
<dbReference type="EMBL" id="CP020477">
    <property type="protein sequence ID" value="ARM76278.1"/>
    <property type="molecule type" value="Genomic_DNA"/>
</dbReference>
<dbReference type="EC" id="2.4.2.10" evidence="2 6"/>
<feature type="binding site" description="in other chain" evidence="6">
    <location>
        <begin position="111"/>
        <end position="119"/>
    </location>
    <ligand>
        <name>5-phospho-alpha-D-ribose 1-diphosphate</name>
        <dbReference type="ChEBI" id="CHEBI:58017"/>
        <note>ligand shared between dimeric partners</note>
    </ligand>
</feature>
<keyword evidence="3 6" id="KW-0328">Glycosyltransferase</keyword>
<dbReference type="Pfam" id="PF00156">
    <property type="entry name" value="Pribosyltran"/>
    <property type="match status" value="1"/>
</dbReference>
<gene>
    <name evidence="6" type="primary">pyrE</name>
    <name evidence="8" type="ORF">B6F84_09725</name>
</gene>
<evidence type="ECO:0000259" key="7">
    <source>
        <dbReference type="Pfam" id="PF00156"/>
    </source>
</evidence>
<evidence type="ECO:0000256" key="1">
    <source>
        <dbReference type="ARBA" id="ARBA00004889"/>
    </source>
</evidence>
<keyword evidence="9" id="KW-1185">Reference proteome</keyword>
<comment type="similarity">
    <text evidence="6">Belongs to the purine/pyrimidine phosphoribosyltransferase family. PyrE subfamily.</text>
</comment>
<keyword evidence="5 6" id="KW-0665">Pyrimidine biosynthesis</keyword>
<name>A0A1W6K169_9CREN</name>
<comment type="catalytic activity">
    <reaction evidence="6">
        <text>orotidine 5'-phosphate + diphosphate = orotate + 5-phospho-alpha-D-ribose 1-diphosphate</text>
        <dbReference type="Rhea" id="RHEA:10380"/>
        <dbReference type="ChEBI" id="CHEBI:30839"/>
        <dbReference type="ChEBI" id="CHEBI:33019"/>
        <dbReference type="ChEBI" id="CHEBI:57538"/>
        <dbReference type="ChEBI" id="CHEBI:58017"/>
        <dbReference type="EC" id="2.4.2.10"/>
    </reaction>
</comment>
<dbReference type="STRING" id="282676.B6F84_09725"/>
<dbReference type="GeneID" id="41591203"/>